<dbReference type="SUPFAM" id="SSF53474">
    <property type="entry name" value="alpha/beta-Hydrolases"/>
    <property type="match status" value="1"/>
</dbReference>
<sequence length="558" mass="61065">MGHSSSSLSSLERGTASIERDDGARSYAPPSSPVRPMAHYVFLVHGWMGNDLEQDYLSRALHRRAGGTPDRDDDDDDDDDVAEGVVPPDAKRARQDGDADAVDDASENNVVVYSPRCNVGRTHDGIRAGGARLANEVVEFVRSDVTRRLLLVGGDEGRRDDDMNDDAMMRSPPNEEDVHVTYSIVGNSLGGLYARYAISLLPYRLSLSSRRERHPTNERTGLTTNSIRLNLHPNVFCTTATPHLGVSRHTYLPLPRIAETIIGTGMRATGRDLFRLKSDSSLRGRSFISTRSDSSVGIVDNNTDSDGVESGKDDDGDDERMECVIRNMCLQDRYLSPLRCFRHRIAYANAYGTDFQVPTSTAAFLNESSGVAHRLVASRSENGAKEGGGGDEEGEGGVPSFIVAVCRTEKQDSLSLRSTKSYGGGGNLDDDLLLMSQSLDALGWTKVFVDVRDCLPVAGMPTPSWLRSSSGTLDNLIRERMGLRFRSLMNDTNDIGCILTSQELAQSTNVSDSINIPLGHAVMVANSKSERYAQLNRAGRPVMDKLATDMMNYILKFE</sequence>
<dbReference type="Pfam" id="PF05057">
    <property type="entry name" value="DUF676"/>
    <property type="match status" value="1"/>
</dbReference>
<dbReference type="InterPro" id="IPR044294">
    <property type="entry name" value="Lipase-like"/>
</dbReference>
<evidence type="ECO:0000313" key="4">
    <source>
        <dbReference type="Proteomes" id="UP001530315"/>
    </source>
</evidence>
<proteinExistence type="predicted"/>
<keyword evidence="4" id="KW-1185">Reference proteome</keyword>
<organism evidence="3 4">
    <name type="scientific">Stephanodiscus triporus</name>
    <dbReference type="NCBI Taxonomy" id="2934178"/>
    <lineage>
        <taxon>Eukaryota</taxon>
        <taxon>Sar</taxon>
        <taxon>Stramenopiles</taxon>
        <taxon>Ochrophyta</taxon>
        <taxon>Bacillariophyta</taxon>
        <taxon>Coscinodiscophyceae</taxon>
        <taxon>Thalassiosirophycidae</taxon>
        <taxon>Stephanodiscales</taxon>
        <taxon>Stephanodiscaceae</taxon>
        <taxon>Stephanodiscus</taxon>
    </lineage>
</organism>
<dbReference type="PANTHER" id="PTHR12482">
    <property type="entry name" value="LIPASE ROG1-RELATED-RELATED"/>
    <property type="match status" value="1"/>
</dbReference>
<dbReference type="Gene3D" id="3.40.50.1820">
    <property type="entry name" value="alpha/beta hydrolase"/>
    <property type="match status" value="1"/>
</dbReference>
<feature type="compositionally biased region" description="Acidic residues" evidence="1">
    <location>
        <begin position="71"/>
        <end position="82"/>
    </location>
</feature>
<dbReference type="PANTHER" id="PTHR12482:SF62">
    <property type="entry name" value="LIPASE ROG1-RELATED"/>
    <property type="match status" value="1"/>
</dbReference>
<dbReference type="AlphaFoldDB" id="A0ABD3NN37"/>
<feature type="region of interest" description="Disordered" evidence="1">
    <location>
        <begin position="64"/>
        <end position="107"/>
    </location>
</feature>
<dbReference type="InterPro" id="IPR007751">
    <property type="entry name" value="DUF676_lipase-like"/>
</dbReference>
<feature type="domain" description="DUF676" evidence="2">
    <location>
        <begin position="182"/>
        <end position="351"/>
    </location>
</feature>
<dbReference type="Proteomes" id="UP001530315">
    <property type="component" value="Unassembled WGS sequence"/>
</dbReference>
<feature type="region of interest" description="Disordered" evidence="1">
    <location>
        <begin position="295"/>
        <end position="317"/>
    </location>
</feature>
<feature type="compositionally biased region" description="Low complexity" evidence="1">
    <location>
        <begin position="1"/>
        <end position="11"/>
    </location>
</feature>
<protein>
    <recommendedName>
        <fullName evidence="2">DUF676 domain-containing protein</fullName>
    </recommendedName>
</protein>
<feature type="region of interest" description="Disordered" evidence="1">
    <location>
        <begin position="1"/>
        <end position="32"/>
    </location>
</feature>
<dbReference type="InterPro" id="IPR029058">
    <property type="entry name" value="AB_hydrolase_fold"/>
</dbReference>
<feature type="compositionally biased region" description="Polar residues" evidence="1">
    <location>
        <begin position="295"/>
        <end position="305"/>
    </location>
</feature>
<evidence type="ECO:0000313" key="3">
    <source>
        <dbReference type="EMBL" id="KAL3777298.1"/>
    </source>
</evidence>
<accession>A0ABD3NN37</accession>
<comment type="caution">
    <text evidence="3">The sequence shown here is derived from an EMBL/GenBank/DDBJ whole genome shotgun (WGS) entry which is preliminary data.</text>
</comment>
<name>A0ABD3NN37_9STRA</name>
<evidence type="ECO:0000256" key="1">
    <source>
        <dbReference type="SAM" id="MobiDB-lite"/>
    </source>
</evidence>
<evidence type="ECO:0000259" key="2">
    <source>
        <dbReference type="Pfam" id="PF05057"/>
    </source>
</evidence>
<reference evidence="3 4" key="1">
    <citation type="submission" date="2024-10" db="EMBL/GenBank/DDBJ databases">
        <title>Updated reference genomes for cyclostephanoid diatoms.</title>
        <authorList>
            <person name="Roberts W.R."/>
            <person name="Alverson A.J."/>
        </authorList>
    </citation>
    <scope>NUCLEOTIDE SEQUENCE [LARGE SCALE GENOMIC DNA]</scope>
    <source>
        <strain evidence="3 4">AJA276-08</strain>
    </source>
</reference>
<gene>
    <name evidence="3" type="ORF">ACHAW5_004678</name>
</gene>
<dbReference type="EMBL" id="JALLAZ020001299">
    <property type="protein sequence ID" value="KAL3777298.1"/>
    <property type="molecule type" value="Genomic_DNA"/>
</dbReference>